<keyword evidence="6" id="KW-1185">Reference proteome</keyword>
<accession>A0A7Z7VVX5</accession>
<dbReference type="RefSeq" id="WP_126496344.1">
    <property type="nucleotide sequence ID" value="NZ_CALYEE010000004.1"/>
</dbReference>
<keyword evidence="1" id="KW-1133">Transmembrane helix</keyword>
<organism evidence="4">
    <name type="scientific">Staphylococcus schleiferi</name>
    <dbReference type="NCBI Taxonomy" id="1295"/>
    <lineage>
        <taxon>Bacteria</taxon>
        <taxon>Bacillati</taxon>
        <taxon>Bacillota</taxon>
        <taxon>Bacilli</taxon>
        <taxon>Bacillales</taxon>
        <taxon>Staphylococcaceae</taxon>
        <taxon>Staphylococcus</taxon>
    </lineage>
</organism>
<gene>
    <name evidence="3" type="ORF">C1O36_03640</name>
    <name evidence="4" type="ORF">NCTC12218_00015</name>
</gene>
<feature type="transmembrane region" description="Helical" evidence="1">
    <location>
        <begin position="39"/>
        <end position="58"/>
    </location>
</feature>
<reference evidence="2 5" key="3">
    <citation type="submission" date="2020-11" db="EMBL/GenBank/DDBJ databases">
        <authorList>
            <consortium name="Pathogen Informatics"/>
        </authorList>
    </citation>
    <scope>NUCLEOTIDE SEQUENCE [LARGE SCALE GENOMIC DNA]</scope>
    <source>
        <strain evidence="2 5">NCTC12218</strain>
    </source>
</reference>
<evidence type="ECO:0000313" key="4">
    <source>
        <dbReference type="EMBL" id="SUM85710.1"/>
    </source>
</evidence>
<dbReference type="Proteomes" id="UP000572988">
    <property type="component" value="Unassembled WGS sequence"/>
</dbReference>
<dbReference type="EMBL" id="UHEF01000001">
    <property type="protein sequence ID" value="SUM85710.1"/>
    <property type="molecule type" value="Genomic_DNA"/>
</dbReference>
<evidence type="ECO:0000313" key="2">
    <source>
        <dbReference type="EMBL" id="CAD7358438.1"/>
    </source>
</evidence>
<feature type="transmembrane region" description="Helical" evidence="1">
    <location>
        <begin position="70"/>
        <end position="103"/>
    </location>
</feature>
<proteinExistence type="predicted"/>
<evidence type="ECO:0000313" key="3">
    <source>
        <dbReference type="EMBL" id="NHA33624.1"/>
    </source>
</evidence>
<name>A0A7Z7VVX5_STASC</name>
<dbReference type="InterPro" id="IPR008407">
    <property type="entry name" value="Brnchd-chn_aa_trnsp_AzlD"/>
</dbReference>
<protein>
    <submittedName>
        <fullName evidence="4">Branched-chain amino acid transport family protein</fullName>
    </submittedName>
</protein>
<evidence type="ECO:0000313" key="5">
    <source>
        <dbReference type="Proteomes" id="UP000264146"/>
    </source>
</evidence>
<reference evidence="4" key="2">
    <citation type="submission" date="2018-06" db="EMBL/GenBank/DDBJ databases">
        <authorList>
            <consortium name="Pathogen Informatics"/>
            <person name="Doyle S."/>
        </authorList>
    </citation>
    <scope>NUCLEOTIDE SEQUENCE [LARGE SCALE GENOMIC DNA]</scope>
    <source>
        <strain evidence="4">NCTC12218</strain>
    </source>
</reference>
<dbReference type="EMBL" id="LR962863">
    <property type="protein sequence ID" value="CAD7358438.1"/>
    <property type="molecule type" value="Genomic_DNA"/>
</dbReference>
<keyword evidence="1" id="KW-0472">Membrane</keyword>
<dbReference type="GeneID" id="93788791"/>
<dbReference type="Proteomes" id="UP000264146">
    <property type="component" value="Chromosome"/>
</dbReference>
<evidence type="ECO:0000313" key="6">
    <source>
        <dbReference type="Proteomes" id="UP000572988"/>
    </source>
</evidence>
<sequence length="109" mass="12030">MTLYILLAIIGSGIVTLLLRITPLVMISRVQLSDKVLKWLTFIPITLFTALVVDGLIQQQKGVMGYTLNWNFALALIPTVISAFWLRSLTITVIVGMISVALLRIAGLF</sequence>
<reference evidence="3 6" key="1">
    <citation type="submission" date="2018-01" db="EMBL/GenBank/DDBJ databases">
        <title>Complete genome sequence of Staphylococcus Scheliferi isolated from human.</title>
        <authorList>
            <person name="Abouelkhair M.A."/>
            <person name="Bemis D.A."/>
            <person name="Kania S.A."/>
        </authorList>
    </citation>
    <scope>NUCLEOTIDE SEQUENCE [LARGE SCALE GENOMIC DNA]</scope>
    <source>
        <strain evidence="3 6">ATCC 43808</strain>
    </source>
</reference>
<evidence type="ECO:0000256" key="1">
    <source>
        <dbReference type="SAM" id="Phobius"/>
    </source>
</evidence>
<dbReference type="EMBL" id="POVK01000008">
    <property type="protein sequence ID" value="NHA33624.1"/>
    <property type="molecule type" value="Genomic_DNA"/>
</dbReference>
<dbReference type="Pfam" id="PF05437">
    <property type="entry name" value="AzlD"/>
    <property type="match status" value="1"/>
</dbReference>
<feature type="transmembrane region" description="Helical" evidence="1">
    <location>
        <begin position="6"/>
        <end position="27"/>
    </location>
</feature>
<dbReference type="AlphaFoldDB" id="A0A7Z7VVX5"/>
<keyword evidence="1" id="KW-0812">Transmembrane</keyword>